<protein>
    <recommendedName>
        <fullName evidence="4">Eukaryotic translation initiation factor 3 subunit A</fullName>
    </recommendedName>
</protein>
<name>A0AAV4QQ69_CAEEX</name>
<dbReference type="AlphaFoldDB" id="A0AAV4QQ69"/>
<proteinExistence type="predicted"/>
<evidence type="ECO:0008006" key="4">
    <source>
        <dbReference type="Google" id="ProtNLM"/>
    </source>
</evidence>
<feature type="region of interest" description="Disordered" evidence="1">
    <location>
        <begin position="45"/>
        <end position="388"/>
    </location>
</feature>
<dbReference type="EMBL" id="BPLR01006647">
    <property type="protein sequence ID" value="GIY11434.1"/>
    <property type="molecule type" value="Genomic_DNA"/>
</dbReference>
<accession>A0AAV4QQ69</accession>
<feature type="compositionally biased region" description="Basic and acidic residues" evidence="1">
    <location>
        <begin position="334"/>
        <end position="388"/>
    </location>
</feature>
<reference evidence="2 3" key="1">
    <citation type="submission" date="2021-06" db="EMBL/GenBank/DDBJ databases">
        <title>Caerostris extrusa draft genome.</title>
        <authorList>
            <person name="Kono N."/>
            <person name="Arakawa K."/>
        </authorList>
    </citation>
    <scope>NUCLEOTIDE SEQUENCE [LARGE SCALE GENOMIC DNA]</scope>
</reference>
<evidence type="ECO:0000256" key="1">
    <source>
        <dbReference type="SAM" id="MobiDB-lite"/>
    </source>
</evidence>
<keyword evidence="3" id="KW-1185">Reference proteome</keyword>
<evidence type="ECO:0000313" key="2">
    <source>
        <dbReference type="EMBL" id="GIY11434.1"/>
    </source>
</evidence>
<organism evidence="2 3">
    <name type="scientific">Caerostris extrusa</name>
    <name type="common">Bark spider</name>
    <name type="synonym">Caerostris bankana</name>
    <dbReference type="NCBI Taxonomy" id="172846"/>
    <lineage>
        <taxon>Eukaryota</taxon>
        <taxon>Metazoa</taxon>
        <taxon>Ecdysozoa</taxon>
        <taxon>Arthropoda</taxon>
        <taxon>Chelicerata</taxon>
        <taxon>Arachnida</taxon>
        <taxon>Araneae</taxon>
        <taxon>Araneomorphae</taxon>
        <taxon>Entelegynae</taxon>
        <taxon>Araneoidea</taxon>
        <taxon>Araneidae</taxon>
        <taxon>Caerostris</taxon>
    </lineage>
</organism>
<feature type="compositionally biased region" description="Basic and acidic residues" evidence="1">
    <location>
        <begin position="45"/>
        <end position="318"/>
    </location>
</feature>
<evidence type="ECO:0000313" key="3">
    <source>
        <dbReference type="Proteomes" id="UP001054945"/>
    </source>
</evidence>
<gene>
    <name evidence="2" type="ORF">CEXT_184871</name>
</gene>
<sequence>MRQRQIEEEMKREREEALAKLQEIEAKKRAKEKEIEERLIREEAAALERKREEEKTLNRAKEAEKPNLSWKERELEKRQRLPREEKDQDFSRNLDDRDRSDAWKRKVDRPKEMEGSWRREEPPTSRRGERFERDRIPWGEKDREYSRKPNDNDRPDAWRRKADRPQERGGSWRREDPPTSRSEQPERDNLSREENDREYSRKPNDNDRPDAWRRKADRPQEGGGSWRREDPPTSRSERPERDNLSREENDREYSRKPNDNDRPDAWRRKADRLQEGGGSRRREDPPTSRSERPERDRLSREENDRGSSRNPDDHDRSNGWRRKTDRPQEGGGSWRREDPSTSRRGERTGRDGDYSRKPDDRDQSDGWRKVDRPQRGSWRREDPPTSRR</sequence>
<comment type="caution">
    <text evidence="2">The sequence shown here is derived from an EMBL/GenBank/DDBJ whole genome shotgun (WGS) entry which is preliminary data.</text>
</comment>
<dbReference type="Proteomes" id="UP001054945">
    <property type="component" value="Unassembled WGS sequence"/>
</dbReference>